<accession>A0AAD1ZS36</accession>
<feature type="compositionally biased region" description="Basic and acidic residues" evidence="1">
    <location>
        <begin position="174"/>
        <end position="204"/>
    </location>
</feature>
<reference evidence="2" key="1">
    <citation type="submission" date="2023-05" db="EMBL/GenBank/DDBJ databases">
        <authorList>
            <person name="Huff M."/>
        </authorList>
    </citation>
    <scope>NUCLEOTIDE SEQUENCE</scope>
</reference>
<protein>
    <submittedName>
        <fullName evidence="2">Uncharacterized protein</fullName>
    </submittedName>
</protein>
<evidence type="ECO:0000256" key="1">
    <source>
        <dbReference type="SAM" id="MobiDB-lite"/>
    </source>
</evidence>
<dbReference type="EMBL" id="OU503047">
    <property type="protein sequence ID" value="CAI9772275.1"/>
    <property type="molecule type" value="Genomic_DNA"/>
</dbReference>
<proteinExistence type="predicted"/>
<keyword evidence="3" id="KW-1185">Reference proteome</keyword>
<dbReference type="Proteomes" id="UP000834106">
    <property type="component" value="Chromosome 12"/>
</dbReference>
<feature type="region of interest" description="Disordered" evidence="1">
    <location>
        <begin position="170"/>
        <end position="263"/>
    </location>
</feature>
<organism evidence="2 3">
    <name type="scientific">Fraxinus pennsylvanica</name>
    <dbReference type="NCBI Taxonomy" id="56036"/>
    <lineage>
        <taxon>Eukaryota</taxon>
        <taxon>Viridiplantae</taxon>
        <taxon>Streptophyta</taxon>
        <taxon>Embryophyta</taxon>
        <taxon>Tracheophyta</taxon>
        <taxon>Spermatophyta</taxon>
        <taxon>Magnoliopsida</taxon>
        <taxon>eudicotyledons</taxon>
        <taxon>Gunneridae</taxon>
        <taxon>Pentapetalae</taxon>
        <taxon>asterids</taxon>
        <taxon>lamiids</taxon>
        <taxon>Lamiales</taxon>
        <taxon>Oleaceae</taxon>
        <taxon>Oleeae</taxon>
        <taxon>Fraxinus</taxon>
    </lineage>
</organism>
<sequence length="263" mass="29705">MESALPLVTRLLNETGYAIGFSVEEGSCPIRSLGPHGRRLVNLSEILNTCRRRGSRSWLIKVLIDQKLTGMTLEPVNFFQYVQILFKFEINEGGKLIFIAEGIREKNIDIVLRLSWNIGFMLGRNIIWSRRKYVPIADSLRVFPMGMQHMRAHNMCGDAAVVPEAIVNSNRSPLRKEESPQTENDHSVKHTEVNPSKRKEKGLDLDNDTDALIRSKKVASPERKTTTTYTPLNGSKHDTFGTKISNSSQMEPLEREGNGATRI</sequence>
<name>A0AAD1ZS36_9LAMI</name>
<evidence type="ECO:0000313" key="2">
    <source>
        <dbReference type="EMBL" id="CAI9772275.1"/>
    </source>
</evidence>
<gene>
    <name evidence="2" type="ORF">FPE_LOCUS19705</name>
</gene>
<evidence type="ECO:0000313" key="3">
    <source>
        <dbReference type="Proteomes" id="UP000834106"/>
    </source>
</evidence>
<dbReference type="AlphaFoldDB" id="A0AAD1ZS36"/>